<evidence type="ECO:0000256" key="2">
    <source>
        <dbReference type="ARBA" id="ARBA00022801"/>
    </source>
</evidence>
<evidence type="ECO:0000256" key="1">
    <source>
        <dbReference type="ARBA" id="ARBA00006285"/>
    </source>
</evidence>
<dbReference type="InterPro" id="IPR015882">
    <property type="entry name" value="HEX_bac_N"/>
</dbReference>
<dbReference type="GO" id="GO:0005975">
    <property type="term" value="P:carbohydrate metabolic process"/>
    <property type="evidence" value="ECO:0007669"/>
    <property type="project" value="InterPro"/>
</dbReference>
<dbReference type="EMBL" id="LMUA01000013">
    <property type="protein sequence ID" value="KUE76072.1"/>
    <property type="molecule type" value="Genomic_DNA"/>
</dbReference>
<accession>A0A0D8IZ12</accession>
<comment type="similarity">
    <text evidence="1">Belongs to the glycosyl hydrolase 20 family.</text>
</comment>
<organism evidence="6 8">
    <name type="scientific">Ruthenibacterium lactatiformans</name>
    <dbReference type="NCBI Taxonomy" id="1550024"/>
    <lineage>
        <taxon>Bacteria</taxon>
        <taxon>Bacillati</taxon>
        <taxon>Bacillota</taxon>
        <taxon>Clostridia</taxon>
        <taxon>Eubacteriales</taxon>
        <taxon>Oscillospiraceae</taxon>
        <taxon>Ruthenibacterium</taxon>
    </lineage>
</organism>
<name>A0A0D8IZ12_9FIRM</name>
<dbReference type="InterPro" id="IPR015883">
    <property type="entry name" value="Glyco_hydro_20_cat"/>
</dbReference>
<evidence type="ECO:0000313" key="6">
    <source>
        <dbReference type="EMBL" id="KJF39912.1"/>
    </source>
</evidence>
<dbReference type="InterPro" id="IPR029018">
    <property type="entry name" value="Hex-like_dom2"/>
</dbReference>
<accession>A0A0W7TQE5</accession>
<gene>
    <name evidence="7" type="ORF">ASJ35_10885</name>
    <name evidence="6" type="ORF">TQ39_09085</name>
</gene>
<reference evidence="6" key="1">
    <citation type="submission" date="2015-02" db="EMBL/GenBank/DDBJ databases">
        <title>A novel member of the family Ruminococcaceae isolated from human feces.</title>
        <authorList>
            <person name="Shkoporov A.N."/>
            <person name="Chaplin A.V."/>
            <person name="Motuzova O.V."/>
            <person name="Kafarskaia L.I."/>
            <person name="Khokhlova E.V."/>
            <person name="Efimov B.A."/>
        </authorList>
    </citation>
    <scope>NUCLEOTIDE SEQUENCE [LARGE SCALE GENOMIC DNA]</scope>
    <source>
        <strain evidence="6">585-1</strain>
    </source>
</reference>
<dbReference type="EMBL" id="JXXK01000011">
    <property type="protein sequence ID" value="KJF39912.1"/>
    <property type="molecule type" value="Genomic_DNA"/>
</dbReference>
<feature type="domain" description="Glycoside hydrolase family 20 catalytic" evidence="4">
    <location>
        <begin position="135"/>
        <end position="341"/>
    </location>
</feature>
<dbReference type="Proteomes" id="UP000032483">
    <property type="component" value="Unassembled WGS sequence"/>
</dbReference>
<dbReference type="InterPro" id="IPR017853">
    <property type="entry name" value="GH"/>
</dbReference>
<dbReference type="SUPFAM" id="SSF55545">
    <property type="entry name" value="beta-N-acetylhexosaminidase-like domain"/>
    <property type="match status" value="1"/>
</dbReference>
<dbReference type="GeneID" id="42856740"/>
<dbReference type="Pfam" id="PF00728">
    <property type="entry name" value="Glyco_hydro_20"/>
    <property type="match status" value="1"/>
</dbReference>
<keyword evidence="8" id="KW-1185">Reference proteome</keyword>
<dbReference type="RefSeq" id="WP_050005320.1">
    <property type="nucleotide sequence ID" value="NZ_CAQJQL010000030.1"/>
</dbReference>
<comment type="caution">
    <text evidence="6">The sequence shown here is derived from an EMBL/GenBank/DDBJ whole genome shotgun (WGS) entry which is preliminary data.</text>
</comment>
<dbReference type="AlphaFoldDB" id="A0A0D8IZ12"/>
<keyword evidence="2" id="KW-0378">Hydrolase</keyword>
<proteinExistence type="inferred from homology"/>
<evidence type="ECO:0000256" key="3">
    <source>
        <dbReference type="ARBA" id="ARBA00023295"/>
    </source>
</evidence>
<dbReference type="Pfam" id="PF02838">
    <property type="entry name" value="Glyco_hydro_20b"/>
    <property type="match status" value="1"/>
</dbReference>
<feature type="domain" description="Beta-hexosaminidase bacterial type N-terminal" evidence="5">
    <location>
        <begin position="6"/>
        <end position="119"/>
    </location>
</feature>
<reference evidence="7 9" key="2">
    <citation type="submission" date="2015-10" db="EMBL/GenBank/DDBJ databases">
        <title>A novel member of the family Ruminococcaceae isolated from human faeces.</title>
        <authorList>
            <person name="Shkoporov A.N."/>
            <person name="Chaplin A.V."/>
            <person name="Motuzova O.V."/>
            <person name="Kafarskaia L.I."/>
            <person name="Efimov B.A."/>
        </authorList>
    </citation>
    <scope>NUCLEOTIDE SEQUENCE [LARGE SCALE GENOMIC DNA]</scope>
    <source>
        <strain evidence="7 9">668</strain>
    </source>
</reference>
<dbReference type="PANTHER" id="PTHR21040:SF8">
    <property type="entry name" value="BCDNA.GH04120"/>
    <property type="match status" value="1"/>
</dbReference>
<dbReference type="Gene3D" id="3.20.20.80">
    <property type="entry name" value="Glycosidases"/>
    <property type="match status" value="1"/>
</dbReference>
<evidence type="ECO:0000313" key="8">
    <source>
        <dbReference type="Proteomes" id="UP000032483"/>
    </source>
</evidence>
<dbReference type="GO" id="GO:0004563">
    <property type="term" value="F:beta-N-acetylhexosaminidase activity"/>
    <property type="evidence" value="ECO:0007669"/>
    <property type="project" value="UniProtKB-ARBA"/>
</dbReference>
<evidence type="ECO:0000259" key="5">
    <source>
        <dbReference type="Pfam" id="PF02838"/>
    </source>
</evidence>
<dbReference type="SUPFAM" id="SSF51445">
    <property type="entry name" value="(Trans)glycosidases"/>
    <property type="match status" value="1"/>
</dbReference>
<evidence type="ECO:0000313" key="7">
    <source>
        <dbReference type="EMBL" id="KUE76072.1"/>
    </source>
</evidence>
<evidence type="ECO:0000313" key="9">
    <source>
        <dbReference type="Proteomes" id="UP000053433"/>
    </source>
</evidence>
<dbReference type="InterPro" id="IPR038901">
    <property type="entry name" value="HEXDC-like"/>
</dbReference>
<keyword evidence="3" id="KW-0326">Glycosidase</keyword>
<dbReference type="PANTHER" id="PTHR21040">
    <property type="entry name" value="BCDNA.GH04120"/>
    <property type="match status" value="1"/>
</dbReference>
<evidence type="ECO:0000259" key="4">
    <source>
        <dbReference type="Pfam" id="PF00728"/>
    </source>
</evidence>
<dbReference type="Proteomes" id="UP000053433">
    <property type="component" value="Unassembled WGS sequence"/>
</dbReference>
<sequence length="585" mass="67341">MNLFFIPQPQRCICLTGSADIGRETPVVLCMPQPDERLVLAAGKLFEHVRTEQGPFALYSENSFAPECPVRRPEGYLLNVRGPAVQLAAHDAPGLFYGIQTLRQYLEMPEHPAMEINDWPELAMRSDYLDMRGLFPKFENLLKYVEEMARYKLNTLVIEYEDKLPRSRKEFCHPLDALTPEQHALLLKTAHDHFIDVIPLQQSFGHLEYALKLPEYQHLRELPEAPGEMCPLREGSFELAASLIEETARLHPDSRYLHLGCDEVWSLGQSPECRASGKSRGRIAIEFINRLAEKVLSLGKTPIVWHDMLANVWKDGDMGEAGNYDELALINKNIVVAIWLYSPDRVNIVAPRLMETLHAHGIKTLPCCAIRASDRCGMQNYPCIEQRLRNVDAWCELIAQSRCDGMVNTNWCSTFSFGNPYGLFETSRYTAFYAADRCWNLRANSAAFLERFMGVYHGAYKIELTTGAERRYDYYKLMGQYLPLVTRNKDTARLIDVMYRQEYAASVNFAAFRGDLFPNSKVELDCLRERAPKQYANLHRIEAELREILARLLTPEMAELFFESRSYPNRLYQRELERILEMPLA</sequence>
<dbReference type="Gene3D" id="3.30.379.10">
    <property type="entry name" value="Chitobiase/beta-hexosaminidase domain 2-like"/>
    <property type="match status" value="1"/>
</dbReference>
<protein>
    <submittedName>
        <fullName evidence="6">Uncharacterized protein</fullName>
    </submittedName>
</protein>